<feature type="transmembrane region" description="Helical" evidence="1">
    <location>
        <begin position="7"/>
        <end position="28"/>
    </location>
</feature>
<keyword evidence="1" id="KW-1133">Transmembrane helix</keyword>
<dbReference type="RefSeq" id="WP_092593026.1">
    <property type="nucleotide sequence ID" value="NZ_FMWL01000024.1"/>
</dbReference>
<feature type="transmembrane region" description="Helical" evidence="1">
    <location>
        <begin position="43"/>
        <end position="62"/>
    </location>
</feature>
<evidence type="ECO:0000313" key="3">
    <source>
        <dbReference type="Proteomes" id="UP000199208"/>
    </source>
</evidence>
<protein>
    <submittedName>
        <fullName evidence="2">Uncharacterized protein</fullName>
    </submittedName>
</protein>
<dbReference type="EMBL" id="FMWL01000024">
    <property type="protein sequence ID" value="SCZ81828.1"/>
    <property type="molecule type" value="Genomic_DNA"/>
</dbReference>
<keyword evidence="1" id="KW-0812">Transmembrane</keyword>
<dbReference type="AlphaFoldDB" id="A0A1G5S6I5"/>
<dbReference type="Proteomes" id="UP000199208">
    <property type="component" value="Unassembled WGS sequence"/>
</dbReference>
<sequence>MSNAMKFNIIQVITWSIAAICLIIIFVSGDTIEAWGDNKNKTLLLSIIFLIGFGTDFVLRVLEKSKKWNFKRVERDIAIQYQSQSIGFVLVLIYVFILSISLYVYYEESGFIPVGWVWFIAYSTIVFANLSSGYSSLLLYLKQGSY</sequence>
<name>A0A1G5S6I5_9FIRM</name>
<keyword evidence="1" id="KW-0472">Membrane</keyword>
<proteinExistence type="predicted"/>
<feature type="transmembrane region" description="Helical" evidence="1">
    <location>
        <begin position="118"/>
        <end position="141"/>
    </location>
</feature>
<accession>A0A1G5S6I5</accession>
<feature type="transmembrane region" description="Helical" evidence="1">
    <location>
        <begin position="83"/>
        <end position="106"/>
    </location>
</feature>
<keyword evidence="3" id="KW-1185">Reference proteome</keyword>
<evidence type="ECO:0000313" key="2">
    <source>
        <dbReference type="EMBL" id="SCZ81828.1"/>
    </source>
</evidence>
<organism evidence="2 3">
    <name type="scientific">Acidaminobacter hydrogenoformans DSM 2784</name>
    <dbReference type="NCBI Taxonomy" id="1120920"/>
    <lineage>
        <taxon>Bacteria</taxon>
        <taxon>Bacillati</taxon>
        <taxon>Bacillota</taxon>
        <taxon>Clostridia</taxon>
        <taxon>Peptostreptococcales</taxon>
        <taxon>Acidaminobacteraceae</taxon>
        <taxon>Acidaminobacter</taxon>
    </lineage>
</organism>
<reference evidence="2 3" key="1">
    <citation type="submission" date="2016-10" db="EMBL/GenBank/DDBJ databases">
        <authorList>
            <person name="de Groot N.N."/>
        </authorList>
    </citation>
    <scope>NUCLEOTIDE SEQUENCE [LARGE SCALE GENOMIC DNA]</scope>
    <source>
        <strain evidence="2 3">DSM 2784</strain>
    </source>
</reference>
<evidence type="ECO:0000256" key="1">
    <source>
        <dbReference type="SAM" id="Phobius"/>
    </source>
</evidence>
<dbReference type="OrthoDB" id="2084481at2"/>
<gene>
    <name evidence="2" type="ORF">SAMN03080599_03073</name>
</gene>